<evidence type="ECO:0000256" key="1">
    <source>
        <dbReference type="PROSITE-ProRule" id="PRU00042"/>
    </source>
</evidence>
<dbReference type="PROSITE" id="PS00028">
    <property type="entry name" value="ZINC_FINGER_C2H2_1"/>
    <property type="match status" value="1"/>
</dbReference>
<dbReference type="WBParaSite" id="L893_g7826.t1">
    <property type="protein sequence ID" value="L893_g7826.t1"/>
    <property type="gene ID" value="L893_g7826"/>
</dbReference>
<dbReference type="Proteomes" id="UP000095287">
    <property type="component" value="Unplaced"/>
</dbReference>
<name>A0A1I8APT8_9BILA</name>
<protein>
    <submittedName>
        <fullName evidence="5">C2H2-type domain-containing protein</fullName>
    </submittedName>
</protein>
<sequence length="146" mass="16270">MPSSDEPNHTTTTIPTETPSSPDSAQKFNEARYNCYFCTKTFSTRNGLFKHLRQQHPRDNSGNNNNNNYYSRVKEEPETVTPTPTPTINNNCNLKRPLLPTPPVTHPTTHPSPPTPATFPCVRSVITVFENGSAFFEGASTSGWFP</sequence>
<evidence type="ECO:0000259" key="3">
    <source>
        <dbReference type="PROSITE" id="PS50157"/>
    </source>
</evidence>
<proteinExistence type="predicted"/>
<keyword evidence="1" id="KW-0479">Metal-binding</keyword>
<dbReference type="SUPFAM" id="SSF57667">
    <property type="entry name" value="beta-beta-alpha zinc fingers"/>
    <property type="match status" value="1"/>
</dbReference>
<feature type="domain" description="C2H2-type" evidence="3">
    <location>
        <begin position="33"/>
        <end position="61"/>
    </location>
</feature>
<keyword evidence="1" id="KW-0862">Zinc</keyword>
<dbReference type="SMART" id="SM00355">
    <property type="entry name" value="ZnF_C2H2"/>
    <property type="match status" value="1"/>
</dbReference>
<dbReference type="InterPro" id="IPR036236">
    <property type="entry name" value="Znf_C2H2_sf"/>
</dbReference>
<dbReference type="Gene3D" id="3.30.160.60">
    <property type="entry name" value="Classic Zinc Finger"/>
    <property type="match status" value="1"/>
</dbReference>
<organism evidence="4 5">
    <name type="scientific">Steinernema glaseri</name>
    <dbReference type="NCBI Taxonomy" id="37863"/>
    <lineage>
        <taxon>Eukaryota</taxon>
        <taxon>Metazoa</taxon>
        <taxon>Ecdysozoa</taxon>
        <taxon>Nematoda</taxon>
        <taxon>Chromadorea</taxon>
        <taxon>Rhabditida</taxon>
        <taxon>Tylenchina</taxon>
        <taxon>Panagrolaimomorpha</taxon>
        <taxon>Strongyloidoidea</taxon>
        <taxon>Steinernematidae</taxon>
        <taxon>Steinernema</taxon>
    </lineage>
</organism>
<keyword evidence="1" id="KW-0863">Zinc-finger</keyword>
<evidence type="ECO:0000313" key="4">
    <source>
        <dbReference type="Proteomes" id="UP000095287"/>
    </source>
</evidence>
<feature type="compositionally biased region" description="Low complexity" evidence="2">
    <location>
        <begin position="10"/>
        <end position="24"/>
    </location>
</feature>
<accession>A0A1I8APT8</accession>
<evidence type="ECO:0000313" key="5">
    <source>
        <dbReference type="WBParaSite" id="L893_g7826.t1"/>
    </source>
</evidence>
<dbReference type="InterPro" id="IPR013087">
    <property type="entry name" value="Znf_C2H2_type"/>
</dbReference>
<dbReference type="AlphaFoldDB" id="A0A1I8APT8"/>
<evidence type="ECO:0000256" key="2">
    <source>
        <dbReference type="SAM" id="MobiDB-lite"/>
    </source>
</evidence>
<feature type="region of interest" description="Disordered" evidence="2">
    <location>
        <begin position="1"/>
        <end position="26"/>
    </location>
</feature>
<dbReference type="PROSITE" id="PS50157">
    <property type="entry name" value="ZINC_FINGER_C2H2_2"/>
    <property type="match status" value="1"/>
</dbReference>
<keyword evidence="4" id="KW-1185">Reference proteome</keyword>
<feature type="region of interest" description="Disordered" evidence="2">
    <location>
        <begin position="50"/>
        <end position="94"/>
    </location>
</feature>
<reference evidence="5" key="1">
    <citation type="submission" date="2016-11" db="UniProtKB">
        <authorList>
            <consortium name="WormBaseParasite"/>
        </authorList>
    </citation>
    <scope>IDENTIFICATION</scope>
</reference>
<dbReference type="GO" id="GO:0008270">
    <property type="term" value="F:zinc ion binding"/>
    <property type="evidence" value="ECO:0007669"/>
    <property type="project" value="UniProtKB-KW"/>
</dbReference>